<keyword evidence="6" id="KW-0282">Flagellum</keyword>
<dbReference type="GO" id="GO:0071973">
    <property type="term" value="P:bacterial-type flagellum-dependent cell motility"/>
    <property type="evidence" value="ECO:0007669"/>
    <property type="project" value="InterPro"/>
</dbReference>
<keyword evidence="3 4" id="KW-0975">Bacterial flagellum</keyword>
<organism evidence="6 7">
    <name type="scientific">Desulfarculus baarsii (strain ATCC 33931 / DSM 2075 / LMG 7858 / VKM B-1802 / 2st14)</name>
    <dbReference type="NCBI Taxonomy" id="644282"/>
    <lineage>
        <taxon>Bacteria</taxon>
        <taxon>Pseudomonadati</taxon>
        <taxon>Thermodesulfobacteriota</taxon>
        <taxon>Desulfarculia</taxon>
        <taxon>Desulfarculales</taxon>
        <taxon>Desulfarculaceae</taxon>
        <taxon>Desulfarculus</taxon>
    </lineage>
</organism>
<gene>
    <name evidence="4" type="primary">fliE</name>
    <name evidence="6" type="ordered locus">Deba_0911</name>
</gene>
<dbReference type="PANTHER" id="PTHR34653">
    <property type="match status" value="1"/>
</dbReference>
<evidence type="ECO:0000256" key="1">
    <source>
        <dbReference type="ARBA" id="ARBA00004117"/>
    </source>
</evidence>
<keyword evidence="6" id="KW-0966">Cell projection</keyword>
<accession>E1QFE5</accession>
<proteinExistence type="inferred from homology"/>
<evidence type="ECO:0000256" key="4">
    <source>
        <dbReference type="HAMAP-Rule" id="MF_00724"/>
    </source>
</evidence>
<evidence type="ECO:0000256" key="2">
    <source>
        <dbReference type="ARBA" id="ARBA00009272"/>
    </source>
</evidence>
<dbReference type="EMBL" id="CP002085">
    <property type="protein sequence ID" value="ADK84281.1"/>
    <property type="molecule type" value="Genomic_DNA"/>
</dbReference>
<keyword evidence="6" id="KW-0969">Cilium</keyword>
<dbReference type="PRINTS" id="PR01006">
    <property type="entry name" value="FLGHOOKFLIE"/>
</dbReference>
<keyword evidence="7" id="KW-1185">Reference proteome</keyword>
<dbReference type="GO" id="GO:0005198">
    <property type="term" value="F:structural molecule activity"/>
    <property type="evidence" value="ECO:0007669"/>
    <property type="project" value="UniProtKB-UniRule"/>
</dbReference>
<dbReference type="HAMAP" id="MF_00724">
    <property type="entry name" value="FliE"/>
    <property type="match status" value="1"/>
</dbReference>
<dbReference type="Proteomes" id="UP000009047">
    <property type="component" value="Chromosome"/>
</dbReference>
<dbReference type="NCBIfam" id="TIGR00205">
    <property type="entry name" value="fliE"/>
    <property type="match status" value="1"/>
</dbReference>
<dbReference type="Pfam" id="PF02049">
    <property type="entry name" value="FliE"/>
    <property type="match status" value="1"/>
</dbReference>
<dbReference type="OrthoDB" id="285952at2"/>
<comment type="similarity">
    <text evidence="2 4">Belongs to the FliE family.</text>
</comment>
<evidence type="ECO:0000313" key="6">
    <source>
        <dbReference type="EMBL" id="ADK84281.1"/>
    </source>
</evidence>
<protein>
    <recommendedName>
        <fullName evidence="4 5">Flagellar hook-basal body complex protein FliE</fullName>
    </recommendedName>
</protein>
<dbReference type="eggNOG" id="COG1677">
    <property type="taxonomic scope" value="Bacteria"/>
</dbReference>
<evidence type="ECO:0000313" key="7">
    <source>
        <dbReference type="Proteomes" id="UP000009047"/>
    </source>
</evidence>
<dbReference type="GO" id="GO:0003774">
    <property type="term" value="F:cytoskeletal motor activity"/>
    <property type="evidence" value="ECO:0007669"/>
    <property type="project" value="InterPro"/>
</dbReference>
<evidence type="ECO:0000256" key="3">
    <source>
        <dbReference type="ARBA" id="ARBA00023143"/>
    </source>
</evidence>
<evidence type="ECO:0000256" key="5">
    <source>
        <dbReference type="NCBIfam" id="TIGR00205"/>
    </source>
</evidence>
<dbReference type="InterPro" id="IPR001624">
    <property type="entry name" value="FliE"/>
</dbReference>
<reference evidence="6 7" key="1">
    <citation type="journal article" date="2010" name="Stand. Genomic Sci.">
        <title>Complete genome sequence of Desulfarculus baarsii type strain (2st14).</title>
        <authorList>
            <person name="Sun H."/>
            <person name="Spring S."/>
            <person name="Lapidus A."/>
            <person name="Davenport K."/>
            <person name="Del Rio T.G."/>
            <person name="Tice H."/>
            <person name="Nolan M."/>
            <person name="Copeland A."/>
            <person name="Cheng J.F."/>
            <person name="Lucas S."/>
            <person name="Tapia R."/>
            <person name="Goodwin L."/>
            <person name="Pitluck S."/>
            <person name="Ivanova N."/>
            <person name="Pagani I."/>
            <person name="Mavromatis K."/>
            <person name="Ovchinnikova G."/>
            <person name="Pati A."/>
            <person name="Chen A."/>
            <person name="Palaniappan K."/>
            <person name="Hauser L."/>
            <person name="Chang Y.J."/>
            <person name="Jeffries C.D."/>
            <person name="Detter J.C."/>
            <person name="Han C."/>
            <person name="Rohde M."/>
            <person name="Brambilla E."/>
            <person name="Goker M."/>
            <person name="Woyke T."/>
            <person name="Bristow J."/>
            <person name="Eisen J.A."/>
            <person name="Markowitz V."/>
            <person name="Hugenholtz P."/>
            <person name="Kyrpides N.C."/>
            <person name="Klenk H.P."/>
            <person name="Land M."/>
        </authorList>
    </citation>
    <scope>NUCLEOTIDE SEQUENCE [LARGE SCALE GENOMIC DNA]</scope>
    <source>
        <strain evidence="7">ATCC 33931 / DSM 2075 / LMG 7858 / VKM B-1802 / 2st14</strain>
    </source>
</reference>
<sequence>MSVGPIKPLVGMVTGTPGFQDPKAQGGFADTLKQAVNEVEQMHQTAENSVQDLATGSRKTLHQTMIDVEKADIAFRMLMGVRGKMIGAYQEIWRMNF</sequence>
<dbReference type="AlphaFoldDB" id="E1QFE5"/>
<name>E1QFE5_DESB2</name>
<dbReference type="KEGG" id="dbr:Deba_0911"/>
<comment type="subcellular location">
    <subcellularLocation>
        <location evidence="1 4">Bacterial flagellum basal body</location>
    </subcellularLocation>
</comment>
<dbReference type="GO" id="GO:0009425">
    <property type="term" value="C:bacterial-type flagellum basal body"/>
    <property type="evidence" value="ECO:0007669"/>
    <property type="project" value="UniProtKB-SubCell"/>
</dbReference>
<dbReference type="STRING" id="644282.Deba_0911"/>
<dbReference type="RefSeq" id="WP_013257735.1">
    <property type="nucleotide sequence ID" value="NC_014365.1"/>
</dbReference>
<dbReference type="PANTHER" id="PTHR34653:SF1">
    <property type="entry name" value="FLAGELLAR HOOK-BASAL BODY COMPLEX PROTEIN FLIE"/>
    <property type="match status" value="1"/>
</dbReference>
<dbReference type="HOGENOM" id="CLU_147249_3_3_7"/>